<feature type="signal peptide" evidence="2">
    <location>
        <begin position="1"/>
        <end position="22"/>
    </location>
</feature>
<keyword evidence="1" id="KW-0472">Membrane</keyword>
<keyword evidence="2" id="KW-0732">Signal</keyword>
<keyword evidence="4" id="KW-1185">Reference proteome</keyword>
<evidence type="ECO:0000256" key="1">
    <source>
        <dbReference type="SAM" id="Phobius"/>
    </source>
</evidence>
<reference evidence="4" key="1">
    <citation type="journal article" date="2019" name="Int. J. Syst. Evol. Microbiol.">
        <title>The Global Catalogue of Microorganisms (GCM) 10K type strain sequencing project: providing services to taxonomists for standard genome sequencing and annotation.</title>
        <authorList>
            <consortium name="The Broad Institute Genomics Platform"/>
            <consortium name="The Broad Institute Genome Sequencing Center for Infectious Disease"/>
            <person name="Wu L."/>
            <person name="Ma J."/>
        </authorList>
    </citation>
    <scope>NUCLEOTIDE SEQUENCE [LARGE SCALE GENOMIC DNA]</scope>
    <source>
        <strain evidence="4">JCM 13518</strain>
    </source>
</reference>
<evidence type="ECO:0000313" key="4">
    <source>
        <dbReference type="Proteomes" id="UP001501057"/>
    </source>
</evidence>
<keyword evidence="1" id="KW-0812">Transmembrane</keyword>
<feature type="chain" id="PRO_5046846909" description="LPXTG cell wall anchor domain-containing protein" evidence="2">
    <location>
        <begin position="23"/>
        <end position="203"/>
    </location>
</feature>
<comment type="caution">
    <text evidence="3">The sequence shown here is derived from an EMBL/GenBank/DDBJ whole genome shotgun (WGS) entry which is preliminary data.</text>
</comment>
<evidence type="ECO:0000313" key="3">
    <source>
        <dbReference type="EMBL" id="GAA1728640.1"/>
    </source>
</evidence>
<proteinExistence type="predicted"/>
<accession>A0ABP4VMY6</accession>
<gene>
    <name evidence="3" type="ORF">GCM10009710_06570</name>
</gene>
<organism evidence="3 4">
    <name type="scientific">Aeromicrobium alkaliterrae</name>
    <dbReference type="NCBI Taxonomy" id="302168"/>
    <lineage>
        <taxon>Bacteria</taxon>
        <taxon>Bacillati</taxon>
        <taxon>Actinomycetota</taxon>
        <taxon>Actinomycetes</taxon>
        <taxon>Propionibacteriales</taxon>
        <taxon>Nocardioidaceae</taxon>
        <taxon>Aeromicrobium</taxon>
    </lineage>
</organism>
<protein>
    <recommendedName>
        <fullName evidence="5">LPXTG cell wall anchor domain-containing protein</fullName>
    </recommendedName>
</protein>
<feature type="transmembrane region" description="Helical" evidence="1">
    <location>
        <begin position="175"/>
        <end position="193"/>
    </location>
</feature>
<dbReference type="Proteomes" id="UP001501057">
    <property type="component" value="Unassembled WGS sequence"/>
</dbReference>
<sequence>MRRSVAASIALLLLVAVPSAAAAQDTRIGLSRDGVTWTGTLASPLFDPDFHWVPGDEQVRTFYVRNESVDPAVLSVEVLGSTSDSLVETGDLTISARGGDGPWHDVSTPGNHTLVSEVGAASGQPRRVDVAVAFDPTSTNPSQVRQLDLDLRVTLRQDGVGGSGSGSLPTTGGPAAVWAVIGLFLIALGIATTRTRQKENHHV</sequence>
<evidence type="ECO:0000256" key="2">
    <source>
        <dbReference type="SAM" id="SignalP"/>
    </source>
</evidence>
<name>A0ABP4VMY6_9ACTN</name>
<dbReference type="EMBL" id="BAAAME010000002">
    <property type="protein sequence ID" value="GAA1728640.1"/>
    <property type="molecule type" value="Genomic_DNA"/>
</dbReference>
<evidence type="ECO:0008006" key="5">
    <source>
        <dbReference type="Google" id="ProtNLM"/>
    </source>
</evidence>
<keyword evidence="1" id="KW-1133">Transmembrane helix</keyword>